<dbReference type="CDD" id="cd08254">
    <property type="entry name" value="hydroxyacyl_CoA_DH"/>
    <property type="match status" value="1"/>
</dbReference>
<comment type="cofactor">
    <cofactor evidence="1 6">
        <name>Zn(2+)</name>
        <dbReference type="ChEBI" id="CHEBI:29105"/>
    </cofactor>
</comment>
<evidence type="ECO:0000259" key="7">
    <source>
        <dbReference type="SMART" id="SM00829"/>
    </source>
</evidence>
<evidence type="ECO:0000313" key="8">
    <source>
        <dbReference type="EMBL" id="AXI08469.1"/>
    </source>
</evidence>
<feature type="domain" description="Enoyl reductase (ER)" evidence="7">
    <location>
        <begin position="8"/>
        <end position="311"/>
    </location>
</feature>
<dbReference type="InterPro" id="IPR013154">
    <property type="entry name" value="ADH-like_N"/>
</dbReference>
<evidence type="ECO:0000313" key="9">
    <source>
        <dbReference type="Proteomes" id="UP000253908"/>
    </source>
</evidence>
<accession>A0A345PEN9</accession>
<dbReference type="PANTHER" id="PTHR43350:SF17">
    <property type="entry name" value="NAD-DEPENDENT ALCOHOL DEHYDROGENASE"/>
    <property type="match status" value="1"/>
</dbReference>
<dbReference type="SMART" id="SM00829">
    <property type="entry name" value="PKS_ER"/>
    <property type="match status" value="1"/>
</dbReference>
<evidence type="ECO:0000256" key="1">
    <source>
        <dbReference type="ARBA" id="ARBA00001947"/>
    </source>
</evidence>
<dbReference type="RefSeq" id="WP_114915764.1">
    <property type="nucleotide sequence ID" value="NZ_CP024848.1"/>
</dbReference>
<dbReference type="Pfam" id="PF00107">
    <property type="entry name" value="ADH_zinc_N"/>
    <property type="match status" value="1"/>
</dbReference>
<dbReference type="SUPFAM" id="SSF51735">
    <property type="entry name" value="NAD(P)-binding Rossmann-fold domains"/>
    <property type="match status" value="1"/>
</dbReference>
<keyword evidence="5" id="KW-0560">Oxidoreductase</keyword>
<dbReference type="EMBL" id="CP024848">
    <property type="protein sequence ID" value="AXI08469.1"/>
    <property type="molecule type" value="Genomic_DNA"/>
</dbReference>
<dbReference type="Proteomes" id="UP000253908">
    <property type="component" value="Chromosome"/>
</dbReference>
<dbReference type="AlphaFoldDB" id="A0A345PEN9"/>
<dbReference type="GO" id="GO:0016491">
    <property type="term" value="F:oxidoreductase activity"/>
    <property type="evidence" value="ECO:0007669"/>
    <property type="project" value="UniProtKB-KW"/>
</dbReference>
<proteinExistence type="inferred from homology"/>
<protein>
    <submittedName>
        <fullName evidence="8">Alcohol dehydrogenase</fullName>
    </submittedName>
</protein>
<evidence type="ECO:0000256" key="3">
    <source>
        <dbReference type="ARBA" id="ARBA00022723"/>
    </source>
</evidence>
<dbReference type="InterPro" id="IPR002328">
    <property type="entry name" value="ADH_Zn_CS"/>
</dbReference>
<gene>
    <name evidence="8" type="ORF">CUC15_05850</name>
</gene>
<evidence type="ECO:0000256" key="4">
    <source>
        <dbReference type="ARBA" id="ARBA00022833"/>
    </source>
</evidence>
<dbReference type="InterPro" id="IPR013149">
    <property type="entry name" value="ADH-like_C"/>
</dbReference>
<dbReference type="GO" id="GO:0008270">
    <property type="term" value="F:zinc ion binding"/>
    <property type="evidence" value="ECO:0007669"/>
    <property type="project" value="InterPro"/>
</dbReference>
<dbReference type="Gene3D" id="3.90.180.10">
    <property type="entry name" value="Medium-chain alcohol dehydrogenases, catalytic domain"/>
    <property type="match status" value="1"/>
</dbReference>
<evidence type="ECO:0000256" key="6">
    <source>
        <dbReference type="RuleBase" id="RU361277"/>
    </source>
</evidence>
<organism evidence="8 9">
    <name type="scientific">Oceanobacillus zhaokaii</name>
    <dbReference type="NCBI Taxonomy" id="2052660"/>
    <lineage>
        <taxon>Bacteria</taxon>
        <taxon>Bacillati</taxon>
        <taxon>Bacillota</taxon>
        <taxon>Bacilli</taxon>
        <taxon>Bacillales</taxon>
        <taxon>Bacillaceae</taxon>
        <taxon>Oceanobacillus</taxon>
    </lineage>
</organism>
<name>A0A345PEN9_9BACI</name>
<evidence type="ECO:0000256" key="2">
    <source>
        <dbReference type="ARBA" id="ARBA00008072"/>
    </source>
</evidence>
<dbReference type="InterPro" id="IPR020843">
    <property type="entry name" value="ER"/>
</dbReference>
<dbReference type="InterPro" id="IPR011032">
    <property type="entry name" value="GroES-like_sf"/>
</dbReference>
<dbReference type="PROSITE" id="PS00059">
    <property type="entry name" value="ADH_ZINC"/>
    <property type="match status" value="1"/>
</dbReference>
<dbReference type="PANTHER" id="PTHR43350">
    <property type="entry name" value="NAD-DEPENDENT ALCOHOL DEHYDROGENASE"/>
    <property type="match status" value="1"/>
</dbReference>
<dbReference type="KEGG" id="ocn:CUC15_05850"/>
<comment type="similarity">
    <text evidence="2 6">Belongs to the zinc-containing alcohol dehydrogenase family.</text>
</comment>
<dbReference type="SUPFAM" id="SSF50129">
    <property type="entry name" value="GroES-like"/>
    <property type="match status" value="1"/>
</dbReference>
<reference evidence="9" key="1">
    <citation type="submission" date="2017-11" db="EMBL/GenBank/DDBJ databases">
        <authorList>
            <person name="Zhu W."/>
        </authorList>
    </citation>
    <scope>NUCLEOTIDE SEQUENCE [LARGE SCALE GENOMIC DNA]</scope>
    <source>
        <strain evidence="9">160</strain>
    </source>
</reference>
<keyword evidence="9" id="KW-1185">Reference proteome</keyword>
<keyword evidence="3 6" id="KW-0479">Metal-binding</keyword>
<keyword evidence="4 6" id="KW-0862">Zinc</keyword>
<dbReference type="OrthoDB" id="9806940at2"/>
<dbReference type="InterPro" id="IPR036291">
    <property type="entry name" value="NAD(P)-bd_dom_sf"/>
</dbReference>
<evidence type="ECO:0000256" key="5">
    <source>
        <dbReference type="ARBA" id="ARBA00023002"/>
    </source>
</evidence>
<sequence>MRAWIFKGTNQPLELTEVADPIPAKGEVVVDIKASGLCHSDVSALEDPDWIVNFPKLPVVLGHEAAGVVSAVGEGVTNVKIGDRVGIPSGPPSNIGYFRHGAYAEKISIPSDVAVKIPDSVDFIKAAAGTDSGNVAHHAVVTVGQIKPGEKVGIIGIGGLGQIGARIAVLKGAEVYAAEPKQDAWPLAESLGVKKVVSDIRELADVGLNLIVDFAGFGTTTAGAIDVVAEHGRVVQVGMGRLQAEINTNSLILKHVQLLGSMGGGVEDLAGVYELMATGKLNPALSTTTFEEIDNGLERLKRGEVKGRLVADLQ</sequence>
<dbReference type="Pfam" id="PF08240">
    <property type="entry name" value="ADH_N"/>
    <property type="match status" value="1"/>
</dbReference>